<dbReference type="AlphaFoldDB" id="A0A1A2ZQF3"/>
<dbReference type="Gene3D" id="3.10.450.50">
    <property type="match status" value="1"/>
</dbReference>
<feature type="domain" description="SnoaL-like" evidence="1">
    <location>
        <begin position="17"/>
        <end position="117"/>
    </location>
</feature>
<name>A0A1A2ZQF3_9MYCO</name>
<dbReference type="Proteomes" id="UP000093592">
    <property type="component" value="Unassembled WGS sequence"/>
</dbReference>
<reference evidence="3" key="1">
    <citation type="submission" date="2016-06" db="EMBL/GenBank/DDBJ databases">
        <authorList>
            <person name="Sutton G."/>
            <person name="Brinkac L."/>
            <person name="Sanka R."/>
            <person name="Adams M."/>
            <person name="Lau E."/>
            <person name="Sam S."/>
            <person name="Sreng N."/>
            <person name="Him V."/>
            <person name="Kerleguer A."/>
            <person name="Cheng S."/>
        </authorList>
    </citation>
    <scope>NUCLEOTIDE SEQUENCE [LARGE SCALE GENOMIC DNA]</scope>
    <source>
        <strain evidence="3">E861</strain>
    </source>
</reference>
<dbReference type="Pfam" id="PF12680">
    <property type="entry name" value="SnoaL_2"/>
    <property type="match status" value="1"/>
</dbReference>
<comment type="caution">
    <text evidence="2">The sequence shown here is derived from an EMBL/GenBank/DDBJ whole genome shotgun (WGS) entry which is preliminary data.</text>
</comment>
<dbReference type="CDD" id="cd00531">
    <property type="entry name" value="NTF2_like"/>
    <property type="match status" value="1"/>
</dbReference>
<accession>A0A1A2ZQF3</accession>
<evidence type="ECO:0000313" key="3">
    <source>
        <dbReference type="Proteomes" id="UP000093592"/>
    </source>
</evidence>
<organism evidence="2 3">
    <name type="scientific">Mycobacterium kyorinense</name>
    <dbReference type="NCBI Taxonomy" id="487514"/>
    <lineage>
        <taxon>Bacteria</taxon>
        <taxon>Bacillati</taxon>
        <taxon>Actinomycetota</taxon>
        <taxon>Actinomycetes</taxon>
        <taxon>Mycobacteriales</taxon>
        <taxon>Mycobacteriaceae</taxon>
        <taxon>Mycobacterium</taxon>
    </lineage>
</organism>
<dbReference type="RefSeq" id="WP_065012998.1">
    <property type="nucleotide sequence ID" value="NZ_LZKJ01000036.1"/>
</dbReference>
<dbReference type="InterPro" id="IPR037401">
    <property type="entry name" value="SnoaL-like"/>
</dbReference>
<sequence length="166" mass="18489">MTSKLTTSAADPAAAFVQQFREVWAAPTVERLDALTHPDVCYIQPLHPDVHGRERASAYWRRIFALVPDLHIDVVNWAASSDDVVYVEFRIVGTLGGKPVSWPGLDRYDLDATGRVQRRILYCDPLPMARAVLRPRGFIALLRAGSRMAFTATRAAVRSTRRGGSQ</sequence>
<evidence type="ECO:0000313" key="2">
    <source>
        <dbReference type="EMBL" id="OBI51702.1"/>
    </source>
</evidence>
<gene>
    <name evidence="2" type="ORF">A5707_13380</name>
</gene>
<dbReference type="InterPro" id="IPR032710">
    <property type="entry name" value="NTF2-like_dom_sf"/>
</dbReference>
<evidence type="ECO:0000259" key="1">
    <source>
        <dbReference type="Pfam" id="PF12680"/>
    </source>
</evidence>
<dbReference type="SUPFAM" id="SSF54427">
    <property type="entry name" value="NTF2-like"/>
    <property type="match status" value="1"/>
</dbReference>
<proteinExistence type="predicted"/>
<dbReference type="EMBL" id="LZKJ01000036">
    <property type="protein sequence ID" value="OBI51702.1"/>
    <property type="molecule type" value="Genomic_DNA"/>
</dbReference>
<protein>
    <recommendedName>
        <fullName evidence="1">SnoaL-like domain-containing protein</fullName>
    </recommendedName>
</protein>